<dbReference type="SUPFAM" id="SSF57701">
    <property type="entry name" value="Zn2/Cys6 DNA-binding domain"/>
    <property type="match status" value="1"/>
</dbReference>
<comment type="subcellular location">
    <subcellularLocation>
        <location evidence="1">Nucleus</location>
    </subcellularLocation>
</comment>
<dbReference type="EMBL" id="ML978715">
    <property type="protein sequence ID" value="KAF2089140.1"/>
    <property type="molecule type" value="Genomic_DNA"/>
</dbReference>
<keyword evidence="2" id="KW-0539">Nucleus</keyword>
<dbReference type="Pfam" id="PF00172">
    <property type="entry name" value="Zn_clus"/>
    <property type="match status" value="1"/>
</dbReference>
<protein>
    <recommendedName>
        <fullName evidence="4">Zn(2)-C6 fungal-type domain-containing protein</fullName>
    </recommendedName>
</protein>
<dbReference type="AlphaFoldDB" id="A0A6A5YDV5"/>
<feature type="compositionally biased region" description="Pro residues" evidence="3">
    <location>
        <begin position="67"/>
        <end position="80"/>
    </location>
</feature>
<evidence type="ECO:0000259" key="4">
    <source>
        <dbReference type="PROSITE" id="PS50048"/>
    </source>
</evidence>
<dbReference type="PROSITE" id="PS50048">
    <property type="entry name" value="ZN2_CY6_FUNGAL_2"/>
    <property type="match status" value="1"/>
</dbReference>
<dbReference type="OrthoDB" id="3509362at2759"/>
<feature type="region of interest" description="Disordered" evidence="3">
    <location>
        <begin position="1"/>
        <end position="22"/>
    </location>
</feature>
<feature type="domain" description="Zn(2)-C6 fungal-type" evidence="4">
    <location>
        <begin position="96"/>
        <end position="126"/>
    </location>
</feature>
<feature type="region of interest" description="Disordered" evidence="3">
    <location>
        <begin position="129"/>
        <end position="151"/>
    </location>
</feature>
<accession>A0A6A5YDV5</accession>
<evidence type="ECO:0000256" key="1">
    <source>
        <dbReference type="ARBA" id="ARBA00004123"/>
    </source>
</evidence>
<dbReference type="GO" id="GO:0008270">
    <property type="term" value="F:zinc ion binding"/>
    <property type="evidence" value="ECO:0007669"/>
    <property type="project" value="InterPro"/>
</dbReference>
<feature type="region of interest" description="Disordered" evidence="3">
    <location>
        <begin position="63"/>
        <end position="95"/>
    </location>
</feature>
<dbReference type="PROSITE" id="PS00463">
    <property type="entry name" value="ZN2_CY6_FUNGAL_1"/>
    <property type="match status" value="1"/>
</dbReference>
<gene>
    <name evidence="5" type="ORF">K490DRAFT_37955</name>
</gene>
<dbReference type="Pfam" id="PF11951">
    <property type="entry name" value="Fungal_trans_2"/>
    <property type="match status" value="1"/>
</dbReference>
<dbReference type="GO" id="GO:0005634">
    <property type="term" value="C:nucleus"/>
    <property type="evidence" value="ECO:0007669"/>
    <property type="project" value="UniProtKB-SubCell"/>
</dbReference>
<evidence type="ECO:0000313" key="6">
    <source>
        <dbReference type="Proteomes" id="UP000799776"/>
    </source>
</evidence>
<dbReference type="GO" id="GO:0000981">
    <property type="term" value="F:DNA-binding transcription factor activity, RNA polymerase II-specific"/>
    <property type="evidence" value="ECO:0007669"/>
    <property type="project" value="InterPro"/>
</dbReference>
<dbReference type="Gene3D" id="4.10.240.10">
    <property type="entry name" value="Zn(2)-C6 fungal-type DNA-binding domain"/>
    <property type="match status" value="1"/>
</dbReference>
<sequence length="582" mass="64625">MASISSPTNPPAHQPTTPVSPLLSRHCSLINHHSTHRPPSRCKPLRLGHCDAATLRHCDTALLPQPSRAPLPLPPRPQPTPSRSSKRTGTTRERTGCVTCRRRKKKCDGGYPCCNNCRRLNFDCVREDPRQPAGPRDAGSHPPAPVGETTILPTSSSTVLTVPASTWTAPTLSLDPVASWPGAAGGTDAAINRRSLLRYYMQTVSTLLTSTLENNCFVSVFLPMATESPMLLNAIIAHSSSHLALRDKSYEVLALQSRCNALSSLSSSLSSQERDPELDLSCSLVLCSMESIVGDTGISWYQHLLGASQVIRSSSAFPHSGQLTAADLGRFLSTFEGRWLLRNHAYHDVMHTITMGARPLIQGYYWHSPEEKDLVDSYFGLASRLIYLISEISVLNADMADSASLAERKPHDPGSPSVSRSDFSQRAFMLETQLLEWECRDSQDKHLMAMAESYRAGALIHLYRVIRRHLPDLTATLARKISGPVKTIIESVEQMPMRCLPECTLLFPLFLAGGETESQEYIRIIRQRMLDIVNYRHFHNVEVALAVLDELWRLRGGSPTGSPRRVDWTDVLQRRNWKLALT</sequence>
<evidence type="ECO:0000256" key="3">
    <source>
        <dbReference type="SAM" id="MobiDB-lite"/>
    </source>
</evidence>
<dbReference type="PANTHER" id="PTHR37534:SF46">
    <property type="entry name" value="ZN(II)2CYS6 TRANSCRIPTION FACTOR (EUROFUNG)"/>
    <property type="match status" value="1"/>
</dbReference>
<dbReference type="Proteomes" id="UP000799776">
    <property type="component" value="Unassembled WGS sequence"/>
</dbReference>
<dbReference type="InterPro" id="IPR036864">
    <property type="entry name" value="Zn2-C6_fun-type_DNA-bd_sf"/>
</dbReference>
<proteinExistence type="predicted"/>
<dbReference type="InterPro" id="IPR021858">
    <property type="entry name" value="Fun_TF"/>
</dbReference>
<dbReference type="PANTHER" id="PTHR37534">
    <property type="entry name" value="TRANSCRIPTIONAL ACTIVATOR PROTEIN UGA3"/>
    <property type="match status" value="1"/>
</dbReference>
<dbReference type="SMART" id="SM00066">
    <property type="entry name" value="GAL4"/>
    <property type="match status" value="1"/>
</dbReference>
<evidence type="ECO:0000256" key="2">
    <source>
        <dbReference type="ARBA" id="ARBA00023242"/>
    </source>
</evidence>
<keyword evidence="6" id="KW-1185">Reference proteome</keyword>
<dbReference type="CDD" id="cd00067">
    <property type="entry name" value="GAL4"/>
    <property type="match status" value="1"/>
</dbReference>
<evidence type="ECO:0000313" key="5">
    <source>
        <dbReference type="EMBL" id="KAF2089140.1"/>
    </source>
</evidence>
<name>A0A6A5YDV5_9PEZI</name>
<dbReference type="InterPro" id="IPR001138">
    <property type="entry name" value="Zn2Cys6_DnaBD"/>
</dbReference>
<organism evidence="5 6">
    <name type="scientific">Saccharata proteae CBS 121410</name>
    <dbReference type="NCBI Taxonomy" id="1314787"/>
    <lineage>
        <taxon>Eukaryota</taxon>
        <taxon>Fungi</taxon>
        <taxon>Dikarya</taxon>
        <taxon>Ascomycota</taxon>
        <taxon>Pezizomycotina</taxon>
        <taxon>Dothideomycetes</taxon>
        <taxon>Dothideomycetes incertae sedis</taxon>
        <taxon>Botryosphaeriales</taxon>
        <taxon>Saccharataceae</taxon>
        <taxon>Saccharata</taxon>
    </lineage>
</organism>
<reference evidence="5" key="1">
    <citation type="journal article" date="2020" name="Stud. Mycol.">
        <title>101 Dothideomycetes genomes: a test case for predicting lifestyles and emergence of pathogens.</title>
        <authorList>
            <person name="Haridas S."/>
            <person name="Albert R."/>
            <person name="Binder M."/>
            <person name="Bloem J."/>
            <person name="Labutti K."/>
            <person name="Salamov A."/>
            <person name="Andreopoulos B."/>
            <person name="Baker S."/>
            <person name="Barry K."/>
            <person name="Bills G."/>
            <person name="Bluhm B."/>
            <person name="Cannon C."/>
            <person name="Castanera R."/>
            <person name="Culley D."/>
            <person name="Daum C."/>
            <person name="Ezra D."/>
            <person name="Gonzalez J."/>
            <person name="Henrissat B."/>
            <person name="Kuo A."/>
            <person name="Liang C."/>
            <person name="Lipzen A."/>
            <person name="Lutzoni F."/>
            <person name="Magnuson J."/>
            <person name="Mondo S."/>
            <person name="Nolan M."/>
            <person name="Ohm R."/>
            <person name="Pangilinan J."/>
            <person name="Park H.-J."/>
            <person name="Ramirez L."/>
            <person name="Alfaro M."/>
            <person name="Sun H."/>
            <person name="Tritt A."/>
            <person name="Yoshinaga Y."/>
            <person name="Zwiers L.-H."/>
            <person name="Turgeon B."/>
            <person name="Goodwin S."/>
            <person name="Spatafora J."/>
            <person name="Crous P."/>
            <person name="Grigoriev I."/>
        </authorList>
    </citation>
    <scope>NUCLEOTIDE SEQUENCE</scope>
    <source>
        <strain evidence="5">CBS 121410</strain>
    </source>
</reference>